<dbReference type="InterPro" id="IPR036788">
    <property type="entry name" value="T_IF-3_C_sf"/>
</dbReference>
<evidence type="ECO:0000256" key="2">
    <source>
        <dbReference type="ARBA" id="ARBA00022540"/>
    </source>
</evidence>
<feature type="region of interest" description="Disordered" evidence="4">
    <location>
        <begin position="243"/>
        <end position="276"/>
    </location>
</feature>
<dbReference type="GO" id="GO:0003743">
    <property type="term" value="F:translation initiation factor activity"/>
    <property type="evidence" value="ECO:0007669"/>
    <property type="project" value="UniProtKB-KW"/>
</dbReference>
<gene>
    <name evidence="5" type="ORF">DAEQUDRAFT_761324</name>
</gene>
<dbReference type="AlphaFoldDB" id="A0A165U6S5"/>
<evidence type="ECO:0000313" key="5">
    <source>
        <dbReference type="EMBL" id="KZT74476.1"/>
    </source>
</evidence>
<dbReference type="GO" id="GO:0070124">
    <property type="term" value="P:mitochondrial translational initiation"/>
    <property type="evidence" value="ECO:0007669"/>
    <property type="project" value="TreeGrafter"/>
</dbReference>
<evidence type="ECO:0000256" key="4">
    <source>
        <dbReference type="SAM" id="MobiDB-lite"/>
    </source>
</evidence>
<feature type="compositionally biased region" description="Basic and acidic residues" evidence="4">
    <location>
        <begin position="243"/>
        <end position="257"/>
    </location>
</feature>
<dbReference type="STRING" id="1314783.A0A165U6S5"/>
<name>A0A165U6S5_9APHY</name>
<organism evidence="5 6">
    <name type="scientific">Daedalea quercina L-15889</name>
    <dbReference type="NCBI Taxonomy" id="1314783"/>
    <lineage>
        <taxon>Eukaryota</taxon>
        <taxon>Fungi</taxon>
        <taxon>Dikarya</taxon>
        <taxon>Basidiomycota</taxon>
        <taxon>Agaricomycotina</taxon>
        <taxon>Agaricomycetes</taxon>
        <taxon>Polyporales</taxon>
        <taxon>Fomitopsis</taxon>
    </lineage>
</organism>
<keyword evidence="2" id="KW-0396">Initiation factor</keyword>
<evidence type="ECO:0000313" key="6">
    <source>
        <dbReference type="Proteomes" id="UP000076727"/>
    </source>
</evidence>
<reference evidence="5 6" key="1">
    <citation type="journal article" date="2016" name="Mol. Biol. Evol.">
        <title>Comparative Genomics of Early-Diverging Mushroom-Forming Fungi Provides Insights into the Origins of Lignocellulose Decay Capabilities.</title>
        <authorList>
            <person name="Nagy L.G."/>
            <person name="Riley R."/>
            <person name="Tritt A."/>
            <person name="Adam C."/>
            <person name="Daum C."/>
            <person name="Floudas D."/>
            <person name="Sun H."/>
            <person name="Yadav J.S."/>
            <person name="Pangilinan J."/>
            <person name="Larsson K.H."/>
            <person name="Matsuura K."/>
            <person name="Barry K."/>
            <person name="Labutti K."/>
            <person name="Kuo R."/>
            <person name="Ohm R.A."/>
            <person name="Bhattacharya S.S."/>
            <person name="Shirouzu T."/>
            <person name="Yoshinaga Y."/>
            <person name="Martin F.M."/>
            <person name="Grigoriev I.V."/>
            <person name="Hibbett D.S."/>
        </authorList>
    </citation>
    <scope>NUCLEOTIDE SEQUENCE [LARGE SCALE GENOMIC DNA]</scope>
    <source>
        <strain evidence="5 6">L-15889</strain>
    </source>
</reference>
<keyword evidence="6" id="KW-1185">Reference proteome</keyword>
<dbReference type="EMBL" id="KV429033">
    <property type="protein sequence ID" value="KZT74476.1"/>
    <property type="molecule type" value="Genomic_DNA"/>
</dbReference>
<evidence type="ECO:0008006" key="7">
    <source>
        <dbReference type="Google" id="ProtNLM"/>
    </source>
</evidence>
<dbReference type="GO" id="GO:0043022">
    <property type="term" value="F:ribosome binding"/>
    <property type="evidence" value="ECO:0007669"/>
    <property type="project" value="TreeGrafter"/>
</dbReference>
<comment type="similarity">
    <text evidence="1">Belongs to the IF-3 family.</text>
</comment>
<dbReference type="Proteomes" id="UP000076727">
    <property type="component" value="Unassembled WGS sequence"/>
</dbReference>
<proteinExistence type="inferred from homology"/>
<keyword evidence="3" id="KW-0648">Protein biosynthesis</keyword>
<accession>A0A165U6S5</accession>
<dbReference type="InterPro" id="IPR001288">
    <property type="entry name" value="Translation_initiation_fac_3"/>
</dbReference>
<sequence>MPPIGAFARMSVCVLRAATRGSLRQMVVHPFRARPVASTSHFIHSSAPALAGGTRRKNNKKNLIVRNEDIPFRVVKLVDRETGRLGDEWLALADILKTVDRKREYLELVGEKPDPIVKVFKSSDIFNKKRLEAEKKKAKRVQKEVQVSWAISPGDLEHKLEKVREELEAGNRVDLAYVTKSGQAKPTKEQMGARAEESVKVLSDVGTEWKERTVTKTALVIHWQGQNEPTAEATMDHLKAHMAERAQQKKERREKQLMRQTRYQNKDSENPAPSAS</sequence>
<evidence type="ECO:0000256" key="3">
    <source>
        <dbReference type="ARBA" id="ARBA00022917"/>
    </source>
</evidence>
<protein>
    <recommendedName>
        <fullName evidence="7">Translation initiation factor 3 N-terminal domain-containing protein</fullName>
    </recommendedName>
</protein>
<evidence type="ECO:0000256" key="1">
    <source>
        <dbReference type="ARBA" id="ARBA00005439"/>
    </source>
</evidence>
<dbReference type="GO" id="GO:0032790">
    <property type="term" value="P:ribosome disassembly"/>
    <property type="evidence" value="ECO:0007669"/>
    <property type="project" value="TreeGrafter"/>
</dbReference>
<dbReference type="Gene3D" id="3.30.110.10">
    <property type="entry name" value="Translation initiation factor 3 (IF-3), C-terminal domain"/>
    <property type="match status" value="1"/>
</dbReference>
<dbReference type="SUPFAM" id="SSF55200">
    <property type="entry name" value="Translation initiation factor IF3, C-terminal domain"/>
    <property type="match status" value="1"/>
</dbReference>
<dbReference type="PANTHER" id="PTHR10938:SF0">
    <property type="entry name" value="TRANSLATION INITIATION FACTOR IF-3, MITOCHONDRIAL"/>
    <property type="match status" value="1"/>
</dbReference>
<dbReference type="OrthoDB" id="21573at2759"/>
<dbReference type="PANTHER" id="PTHR10938">
    <property type="entry name" value="TRANSLATION INITIATION FACTOR IF-3"/>
    <property type="match status" value="1"/>
</dbReference>
<dbReference type="GO" id="GO:0005739">
    <property type="term" value="C:mitochondrion"/>
    <property type="evidence" value="ECO:0007669"/>
    <property type="project" value="TreeGrafter"/>
</dbReference>